<evidence type="ECO:0000256" key="1">
    <source>
        <dbReference type="ARBA" id="ARBA00004123"/>
    </source>
</evidence>
<name>A0A9P8ZWJ4_9PEZI</name>
<dbReference type="OrthoDB" id="21449at2759"/>
<dbReference type="Pfam" id="PF07524">
    <property type="entry name" value="Bromo_TP"/>
    <property type="match status" value="1"/>
</dbReference>
<keyword evidence="12" id="KW-1185">Reference proteome</keyword>
<dbReference type="GO" id="GO:0006325">
    <property type="term" value="P:chromatin organization"/>
    <property type="evidence" value="ECO:0007669"/>
    <property type="project" value="UniProtKB-ARBA"/>
</dbReference>
<dbReference type="FunFam" id="1.10.20.10:FF:000072">
    <property type="entry name" value="Transcriptional activator spt7"/>
    <property type="match status" value="1"/>
</dbReference>
<dbReference type="FunFam" id="1.20.920.10:FF:000032">
    <property type="entry name" value="Transcriptional activator spt7"/>
    <property type="match status" value="1"/>
</dbReference>
<dbReference type="PROSITE" id="PS00633">
    <property type="entry name" value="BROMODOMAIN_1"/>
    <property type="match status" value="1"/>
</dbReference>
<evidence type="ECO:0000256" key="2">
    <source>
        <dbReference type="ARBA" id="ARBA00022553"/>
    </source>
</evidence>
<dbReference type="PRINTS" id="PR00503">
    <property type="entry name" value="BROMODOMAIN"/>
</dbReference>
<feature type="compositionally biased region" description="Low complexity" evidence="9">
    <location>
        <begin position="37"/>
        <end position="61"/>
    </location>
</feature>
<dbReference type="GO" id="GO:0046982">
    <property type="term" value="F:protein heterodimerization activity"/>
    <property type="evidence" value="ECO:0007669"/>
    <property type="project" value="InterPro"/>
</dbReference>
<dbReference type="EMBL" id="JAGPXC010000006">
    <property type="protein sequence ID" value="KAH6652023.1"/>
    <property type="molecule type" value="Genomic_DNA"/>
</dbReference>
<sequence length="1165" mass="128380">MNGNQQWTPSSGPQVNGNRPFHFPDDGPRRTQTPIDNSQSQSQSQSQSHSQNSMPEASTSDSTDDDRQRAFFADLFRKTEANIAHIFGDDGSYNYPGIHSLRRPVALAAPLLPPTTDHAPVEERPLKRVKRVIDEDDYGDDDDDEEEDDEEDDDSQGATQLNSKAAQAHKGLLSPSKSGSSPGHSVTTPEKQADKSKEDLSQGSQASQDRNKSSEDARKKLEEDRVATEQAVKRSFHTVFYTLENDRTAMLEQQQLEESEKLLQAEMDKNNNGQSNTGATGENHGSLSSANLGASSLTLKHLIARIDMKRDMVRASDAELRHLMNEVRKNRSKWASEENVNQEELYEAVEKVLTELKAHTEYSTPFLQKVNKRDAPDYYNLIKTPMDLGTMTKKLKSTQYKSKADFVGDLNLIWDNCLRYNQDMNHPLRRMANGMRREAEKLIPLIPDLVIRPRAEVEAEERRKLNGGEDDNGDDSDDEPIMSSRGRNTTGAKGASKSRKAPSDQKEETPNVDQKPVLQLNGLLAKAHREGSELDGSNGFATPPVGGSITPGGVNGISGVGSNGDAMDIDGPSLNGMALNQALNEAQEQIFEDEEYKIYKQLTKKDRARIAMRRNQLFNGRRLNVEEPALLRTKAGMRNYLRHQQQAEALGAVSPTAESSSAAAKDASKATETLAEGMEEEEVDTLAPAYYEPQSLVPDILPNLRWSEDGDGQVINHHEDYLKTLPSGFYTAPKGALSERLDANLRQMQETRKVCSKIAVVKQMQIQAQVYTNQFPKYEPEPFTEQDIEPHVICSADNLVMDPTVNRAALQRSVAKLFYHAGFEEMQPSAMEAITDVAADYFHKLVKTFTTYAEADGVDPTPTYAQRGAHVQPRFTDEEVLLHTLHENGFSIEDLDSYAKDEVDRLGNKLGVMHDRMKNHLAELLRPALNEGITDGGASSFNEGSEQFVSGDFADELGEDYFGFKDLGLAGELGGMLSVPLHLLHSRVRTTYASQNTTSGPVDVLLFDELSPPDPVTKDNIQNEIGLAKNFFLAKLHANGDQPLVEDLDLPIKQQRPRPRLGATGKIVGAQKRPPKEQNAINKRKKKMEAAAAAAAEKGSTVNGSPEKSRDKKLPAKAGALPNGAPNSGSVATEMPHGEGMQSQGSHGQTDKTGTGMMSPESNES</sequence>
<dbReference type="Pfam" id="PF00439">
    <property type="entry name" value="Bromodomain"/>
    <property type="match status" value="1"/>
</dbReference>
<dbReference type="RefSeq" id="XP_045956301.1">
    <property type="nucleotide sequence ID" value="XM_046107687.1"/>
</dbReference>
<feature type="compositionally biased region" description="Acidic residues" evidence="9">
    <location>
        <begin position="468"/>
        <end position="480"/>
    </location>
</feature>
<feature type="region of interest" description="Disordered" evidence="9">
    <location>
        <begin position="457"/>
        <end position="517"/>
    </location>
</feature>
<organism evidence="11 12">
    <name type="scientific">Truncatella angustata</name>
    <dbReference type="NCBI Taxonomy" id="152316"/>
    <lineage>
        <taxon>Eukaryota</taxon>
        <taxon>Fungi</taxon>
        <taxon>Dikarya</taxon>
        <taxon>Ascomycota</taxon>
        <taxon>Pezizomycotina</taxon>
        <taxon>Sordariomycetes</taxon>
        <taxon>Xylariomycetidae</taxon>
        <taxon>Amphisphaeriales</taxon>
        <taxon>Sporocadaceae</taxon>
        <taxon>Truncatella</taxon>
    </lineage>
</organism>
<evidence type="ECO:0000256" key="7">
    <source>
        <dbReference type="ARBA" id="ARBA00093633"/>
    </source>
</evidence>
<dbReference type="InterPro" id="IPR006565">
    <property type="entry name" value="BTP"/>
</dbReference>
<feature type="compositionally biased region" description="Polar residues" evidence="9">
    <location>
        <begin position="156"/>
        <end position="165"/>
    </location>
</feature>
<feature type="region of interest" description="Disordered" evidence="9">
    <location>
        <begin position="111"/>
        <end position="229"/>
    </location>
</feature>
<dbReference type="GO" id="GO:0006357">
    <property type="term" value="P:regulation of transcription by RNA polymerase II"/>
    <property type="evidence" value="ECO:0007669"/>
    <property type="project" value="UniProtKB-ARBA"/>
</dbReference>
<dbReference type="GO" id="GO:0046695">
    <property type="term" value="C:SLIK (SAGA-like) complex"/>
    <property type="evidence" value="ECO:0007669"/>
    <property type="project" value="InterPro"/>
</dbReference>
<dbReference type="InterPro" id="IPR001487">
    <property type="entry name" value="Bromodomain"/>
</dbReference>
<evidence type="ECO:0000256" key="6">
    <source>
        <dbReference type="ARBA" id="ARBA00023242"/>
    </source>
</evidence>
<evidence type="ECO:0000256" key="3">
    <source>
        <dbReference type="ARBA" id="ARBA00023015"/>
    </source>
</evidence>
<keyword evidence="6" id="KW-0539">Nucleus</keyword>
<dbReference type="AlphaFoldDB" id="A0A9P8ZWJ4"/>
<evidence type="ECO:0000256" key="4">
    <source>
        <dbReference type="ARBA" id="ARBA00023117"/>
    </source>
</evidence>
<evidence type="ECO:0000313" key="11">
    <source>
        <dbReference type="EMBL" id="KAH6652023.1"/>
    </source>
</evidence>
<proteinExistence type="predicted"/>
<evidence type="ECO:0000256" key="5">
    <source>
        <dbReference type="ARBA" id="ARBA00023163"/>
    </source>
</evidence>
<feature type="compositionally biased region" description="Low complexity" evidence="9">
    <location>
        <begin position="169"/>
        <end position="185"/>
    </location>
</feature>
<keyword evidence="5" id="KW-0804">Transcription</keyword>
<comment type="subcellular location">
    <subcellularLocation>
        <location evidence="1">Nucleus</location>
    </subcellularLocation>
</comment>
<dbReference type="InterPro" id="IPR018359">
    <property type="entry name" value="Bromodomain_CS"/>
</dbReference>
<feature type="compositionally biased region" description="Polar residues" evidence="9">
    <location>
        <begin position="270"/>
        <end position="280"/>
    </location>
</feature>
<keyword evidence="2" id="KW-0597">Phosphoprotein</keyword>
<evidence type="ECO:0000313" key="12">
    <source>
        <dbReference type="Proteomes" id="UP000758603"/>
    </source>
</evidence>
<protein>
    <recommendedName>
        <fullName evidence="7">SAGA complex subunit Spt7</fullName>
    </recommendedName>
</protein>
<gene>
    <name evidence="11" type="ORF">BKA67DRAFT_660792</name>
</gene>
<dbReference type="Gene3D" id="1.10.20.10">
    <property type="entry name" value="Histone, subunit A"/>
    <property type="match status" value="1"/>
</dbReference>
<accession>A0A9P8ZWJ4</accession>
<dbReference type="GO" id="GO:0005634">
    <property type="term" value="C:nucleus"/>
    <property type="evidence" value="ECO:0007669"/>
    <property type="project" value="UniProtKB-SubCell"/>
</dbReference>
<feature type="compositionally biased region" description="Acidic residues" evidence="9">
    <location>
        <begin position="134"/>
        <end position="155"/>
    </location>
</feature>
<dbReference type="InterPro" id="IPR036427">
    <property type="entry name" value="Bromodomain-like_sf"/>
</dbReference>
<keyword evidence="3" id="KW-0805">Transcription regulation</keyword>
<feature type="region of interest" description="Disordered" evidence="9">
    <location>
        <begin position="1"/>
        <end position="66"/>
    </location>
</feature>
<dbReference type="CDD" id="cd22927">
    <property type="entry name" value="HFD_SPT7"/>
    <property type="match status" value="1"/>
</dbReference>
<dbReference type="Proteomes" id="UP000758603">
    <property type="component" value="Unassembled WGS sequence"/>
</dbReference>
<dbReference type="GO" id="GO:0000124">
    <property type="term" value="C:SAGA complex"/>
    <property type="evidence" value="ECO:0007669"/>
    <property type="project" value="InterPro"/>
</dbReference>
<feature type="region of interest" description="Disordered" evidence="9">
    <location>
        <begin position="269"/>
        <end position="289"/>
    </location>
</feature>
<dbReference type="SMART" id="SM00297">
    <property type="entry name" value="BROMO"/>
    <property type="match status" value="1"/>
</dbReference>
<feature type="region of interest" description="Disordered" evidence="9">
    <location>
        <begin position="1050"/>
        <end position="1165"/>
    </location>
</feature>
<dbReference type="GO" id="GO:0005198">
    <property type="term" value="F:structural molecule activity"/>
    <property type="evidence" value="ECO:0007669"/>
    <property type="project" value="TreeGrafter"/>
</dbReference>
<evidence type="ECO:0000259" key="10">
    <source>
        <dbReference type="PROSITE" id="PS50014"/>
    </source>
</evidence>
<dbReference type="Gene3D" id="1.20.920.10">
    <property type="entry name" value="Bromodomain-like"/>
    <property type="match status" value="1"/>
</dbReference>
<keyword evidence="4 8" id="KW-0103">Bromodomain</keyword>
<feature type="domain" description="Bromo" evidence="10">
    <location>
        <begin position="358"/>
        <end position="428"/>
    </location>
</feature>
<feature type="compositionally biased region" description="Basic and acidic residues" evidence="9">
    <location>
        <begin position="457"/>
        <end position="467"/>
    </location>
</feature>
<feature type="compositionally biased region" description="Polar residues" evidence="9">
    <location>
        <begin position="1141"/>
        <end position="1153"/>
    </location>
</feature>
<dbReference type="SUPFAM" id="SSF47370">
    <property type="entry name" value="Bromodomain"/>
    <property type="match status" value="1"/>
</dbReference>
<dbReference type="PROSITE" id="PS50014">
    <property type="entry name" value="BROMODOMAIN_2"/>
    <property type="match status" value="1"/>
</dbReference>
<comment type="caution">
    <text evidence="11">The sequence shown here is derived from an EMBL/GenBank/DDBJ whole genome shotgun (WGS) entry which is preliminary data.</text>
</comment>
<reference evidence="11" key="1">
    <citation type="journal article" date="2021" name="Nat. Commun.">
        <title>Genetic determinants of endophytism in the Arabidopsis root mycobiome.</title>
        <authorList>
            <person name="Mesny F."/>
            <person name="Miyauchi S."/>
            <person name="Thiergart T."/>
            <person name="Pickel B."/>
            <person name="Atanasova L."/>
            <person name="Karlsson M."/>
            <person name="Huettel B."/>
            <person name="Barry K.W."/>
            <person name="Haridas S."/>
            <person name="Chen C."/>
            <person name="Bauer D."/>
            <person name="Andreopoulos W."/>
            <person name="Pangilinan J."/>
            <person name="LaButti K."/>
            <person name="Riley R."/>
            <person name="Lipzen A."/>
            <person name="Clum A."/>
            <person name="Drula E."/>
            <person name="Henrissat B."/>
            <person name="Kohler A."/>
            <person name="Grigoriev I.V."/>
            <person name="Martin F.M."/>
            <person name="Hacquard S."/>
        </authorList>
    </citation>
    <scope>NUCLEOTIDE SEQUENCE</scope>
    <source>
        <strain evidence="11">MPI-SDFR-AT-0073</strain>
    </source>
</reference>
<feature type="compositionally biased region" description="Polar residues" evidence="9">
    <location>
        <begin position="1"/>
        <end position="17"/>
    </location>
</feature>
<evidence type="ECO:0000256" key="8">
    <source>
        <dbReference type="PROSITE-ProRule" id="PRU00035"/>
    </source>
</evidence>
<dbReference type="GeneID" id="70136578"/>
<dbReference type="InterPro" id="IPR037782">
    <property type="entry name" value="Spt7"/>
</dbReference>
<dbReference type="PANTHER" id="PTHR47343:SF1">
    <property type="entry name" value="TRANSCRIPTIONAL ACTIVATOR SPT7"/>
    <property type="match status" value="1"/>
</dbReference>
<dbReference type="CDD" id="cd05510">
    <property type="entry name" value="Bromo_SPT7_like"/>
    <property type="match status" value="1"/>
</dbReference>
<dbReference type="PANTHER" id="PTHR47343">
    <property type="entry name" value="TRANSCRIPTIONAL ACTIVATOR SPT7"/>
    <property type="match status" value="1"/>
</dbReference>
<feature type="compositionally biased region" description="Basic and acidic residues" evidence="9">
    <location>
        <begin position="209"/>
        <end position="227"/>
    </location>
</feature>
<dbReference type="InterPro" id="IPR009072">
    <property type="entry name" value="Histone-fold"/>
</dbReference>
<evidence type="ECO:0000256" key="9">
    <source>
        <dbReference type="SAM" id="MobiDB-lite"/>
    </source>
</evidence>
<feature type="compositionally biased region" description="Basic and acidic residues" evidence="9">
    <location>
        <begin position="191"/>
        <end position="200"/>
    </location>
</feature>